<dbReference type="CDD" id="cd03801">
    <property type="entry name" value="GT4_PimA-like"/>
    <property type="match status" value="1"/>
</dbReference>
<dbReference type="Pfam" id="PF13692">
    <property type="entry name" value="Glyco_trans_1_4"/>
    <property type="match status" value="1"/>
</dbReference>
<feature type="domain" description="Glycosyltransferase subfamily 4-like N-terminal" evidence="1">
    <location>
        <begin position="12"/>
        <end position="205"/>
    </location>
</feature>
<dbReference type="InterPro" id="IPR050194">
    <property type="entry name" value="Glycosyltransferase_grp1"/>
</dbReference>
<dbReference type="EMBL" id="MFBL01000057">
    <property type="protein sequence ID" value="OGE03333.1"/>
    <property type="molecule type" value="Genomic_DNA"/>
</dbReference>
<sequence length="391" mass="45310">MITPYLPYPLVSGGQIRTYNLLKNLAHKHQITLASFIRSEQEKEYLKELEPFCQKVILFNRRKAWSPINIILSAITPFPFLVSIYFDISVRKKIKEELEKENYNLIHAETFYVMPNIPQTKVPIFLVEQVIEYLVYQRFVEGLPIWSFLIKPFLLLDVAKIKWWERFYWKRAKRLAAMSEEDRDFIRKLEPKLEVDVISNGVDIAYFAKTEKHKPKVPTVLFVGQFKWLPNRDATKFLVKEIWPTIKEKIATSKLWIVGRNPPDDIKNFASADVRVDGDVEDIRLAYGTSDVLLAPIRNGRGTKYKILEAMATKTPIVGTKLAVEGINVRNGKEAFVAQDAADLAAKTLQVLKNPKMGEKLAEAAYMLVKNKYNWERISQELDRVYKEVGI</sequence>
<dbReference type="PANTHER" id="PTHR45947:SF3">
    <property type="entry name" value="SULFOQUINOVOSYL TRANSFERASE SQD2"/>
    <property type="match status" value="1"/>
</dbReference>
<organism evidence="2 3">
    <name type="scientific">Candidatus Curtissbacteria bacterium RIFCSPHIGHO2_12_FULL_41_17</name>
    <dbReference type="NCBI Taxonomy" id="1797722"/>
    <lineage>
        <taxon>Bacteria</taxon>
        <taxon>Candidatus Curtissiibacteriota</taxon>
    </lineage>
</organism>
<dbReference type="GO" id="GO:0016757">
    <property type="term" value="F:glycosyltransferase activity"/>
    <property type="evidence" value="ECO:0007669"/>
    <property type="project" value="TreeGrafter"/>
</dbReference>
<proteinExistence type="predicted"/>
<dbReference type="Gene3D" id="3.40.50.2000">
    <property type="entry name" value="Glycogen Phosphorylase B"/>
    <property type="match status" value="2"/>
</dbReference>
<dbReference type="Proteomes" id="UP000178369">
    <property type="component" value="Unassembled WGS sequence"/>
</dbReference>
<accession>A0A1F5HGS0</accession>
<evidence type="ECO:0000259" key="1">
    <source>
        <dbReference type="Pfam" id="PF13439"/>
    </source>
</evidence>
<dbReference type="Pfam" id="PF13439">
    <property type="entry name" value="Glyco_transf_4"/>
    <property type="match status" value="1"/>
</dbReference>
<dbReference type="AlphaFoldDB" id="A0A1F5HGS0"/>
<dbReference type="SUPFAM" id="SSF53756">
    <property type="entry name" value="UDP-Glycosyltransferase/glycogen phosphorylase"/>
    <property type="match status" value="1"/>
</dbReference>
<comment type="caution">
    <text evidence="2">The sequence shown here is derived from an EMBL/GenBank/DDBJ whole genome shotgun (WGS) entry which is preliminary data.</text>
</comment>
<evidence type="ECO:0000313" key="2">
    <source>
        <dbReference type="EMBL" id="OGE03333.1"/>
    </source>
</evidence>
<name>A0A1F5HGS0_9BACT</name>
<evidence type="ECO:0000313" key="3">
    <source>
        <dbReference type="Proteomes" id="UP000178369"/>
    </source>
</evidence>
<dbReference type="InterPro" id="IPR028098">
    <property type="entry name" value="Glyco_trans_4-like_N"/>
</dbReference>
<protein>
    <recommendedName>
        <fullName evidence="1">Glycosyltransferase subfamily 4-like N-terminal domain-containing protein</fullName>
    </recommendedName>
</protein>
<reference evidence="2 3" key="1">
    <citation type="journal article" date="2016" name="Nat. Commun.">
        <title>Thousands of microbial genomes shed light on interconnected biogeochemical processes in an aquifer system.</title>
        <authorList>
            <person name="Anantharaman K."/>
            <person name="Brown C.T."/>
            <person name="Hug L.A."/>
            <person name="Sharon I."/>
            <person name="Castelle C.J."/>
            <person name="Probst A.J."/>
            <person name="Thomas B.C."/>
            <person name="Singh A."/>
            <person name="Wilkins M.J."/>
            <person name="Karaoz U."/>
            <person name="Brodie E.L."/>
            <person name="Williams K.H."/>
            <person name="Hubbard S.S."/>
            <person name="Banfield J.F."/>
        </authorList>
    </citation>
    <scope>NUCLEOTIDE SEQUENCE [LARGE SCALE GENOMIC DNA]</scope>
</reference>
<gene>
    <name evidence="2" type="ORF">A3F45_03290</name>
</gene>
<dbReference type="PANTHER" id="PTHR45947">
    <property type="entry name" value="SULFOQUINOVOSYL TRANSFERASE SQD2"/>
    <property type="match status" value="1"/>
</dbReference>